<feature type="domain" description="CBM1" evidence="3">
    <location>
        <begin position="23"/>
        <end position="59"/>
    </location>
</feature>
<dbReference type="PROSITE" id="PS00562">
    <property type="entry name" value="CBM1_1"/>
    <property type="match status" value="1"/>
</dbReference>
<evidence type="ECO:0000256" key="2">
    <source>
        <dbReference type="SAM" id="SignalP"/>
    </source>
</evidence>
<dbReference type="InterPro" id="IPR000254">
    <property type="entry name" value="CBD"/>
</dbReference>
<dbReference type="PROSITE" id="PS51164">
    <property type="entry name" value="CBM1_2"/>
    <property type="match status" value="1"/>
</dbReference>
<dbReference type="GO" id="GO:0005975">
    <property type="term" value="P:carbohydrate metabolic process"/>
    <property type="evidence" value="ECO:0007669"/>
    <property type="project" value="InterPro"/>
</dbReference>
<protein>
    <submittedName>
        <fullName evidence="4">Secreted protein</fullName>
    </submittedName>
</protein>
<feature type="chain" id="PRO_5002027287" evidence="2">
    <location>
        <begin position="23"/>
        <end position="221"/>
    </location>
</feature>
<dbReference type="InterPro" id="IPR035971">
    <property type="entry name" value="CBD_sf"/>
</dbReference>
<feature type="signal peptide" evidence="2">
    <location>
        <begin position="1"/>
        <end position="22"/>
    </location>
</feature>
<dbReference type="Pfam" id="PF00734">
    <property type="entry name" value="CBM_1"/>
    <property type="match status" value="1"/>
</dbReference>
<dbReference type="AlphaFoldDB" id="A0A0A7CM57"/>
<evidence type="ECO:0000256" key="1">
    <source>
        <dbReference type="ARBA" id="ARBA00022729"/>
    </source>
</evidence>
<name>A0A0A7CM57_9STRA</name>
<dbReference type="SUPFAM" id="SSF57180">
    <property type="entry name" value="Cellulose-binding domain"/>
    <property type="match status" value="1"/>
</dbReference>
<reference evidence="4" key="1">
    <citation type="journal article" date="2014" name="Genome Biol. Evol.">
        <title>The secreted proteins of Achlya hypogyna and Thraustotheca clavata identify the ancestral oomycete secretome and reveal gene acquisitions by horizontal gene transfer.</title>
        <authorList>
            <person name="Misner I."/>
            <person name="Blouin N."/>
            <person name="Leonard G."/>
            <person name="Richards T.A."/>
            <person name="Lane C.E."/>
        </authorList>
    </citation>
    <scope>NUCLEOTIDE SEQUENCE</scope>
    <source>
        <strain evidence="4">ATCC 34112</strain>
    </source>
</reference>
<accession>A0A0A7CM57</accession>
<organism evidence="4">
    <name type="scientific">Thraustotheca clavata</name>
    <dbReference type="NCBI Taxonomy" id="74557"/>
    <lineage>
        <taxon>Eukaryota</taxon>
        <taxon>Sar</taxon>
        <taxon>Stramenopiles</taxon>
        <taxon>Oomycota</taxon>
        <taxon>Saprolegniomycetes</taxon>
        <taxon>Saprolegniales</taxon>
        <taxon>Achlyaceae</taxon>
        <taxon>Thraustotheca</taxon>
    </lineage>
</organism>
<proteinExistence type="predicted"/>
<sequence length="221" mass="24501">MHTLVLLLASTIAANHVRNHEANTVDLWQQCGGKNYNGWTQCPSGATCKPVNEWFSQCVPAEADPPLNWVQVDNVCYTKVDSDKDTTTSGISSYGACVNEAEKRGKLYASWKDRQCTILSTANTYTLDNSCKGAAKYNLDKWQCAGNMDFYGNDVKQAQTPFDKCLTACESFNENGKRCNAVMWVKNPDQTNGICFMKSFDDPNKKPSTSYLGGIACNRLQ</sequence>
<dbReference type="SMART" id="SM00236">
    <property type="entry name" value="fCBD"/>
    <property type="match status" value="1"/>
</dbReference>
<dbReference type="GO" id="GO:0030248">
    <property type="term" value="F:cellulose binding"/>
    <property type="evidence" value="ECO:0007669"/>
    <property type="project" value="InterPro"/>
</dbReference>
<evidence type="ECO:0000259" key="3">
    <source>
        <dbReference type="PROSITE" id="PS51164"/>
    </source>
</evidence>
<evidence type="ECO:0000313" key="4">
    <source>
        <dbReference type="EMBL" id="AIG55641.1"/>
    </source>
</evidence>
<dbReference type="GO" id="GO:0005576">
    <property type="term" value="C:extracellular region"/>
    <property type="evidence" value="ECO:0007669"/>
    <property type="project" value="InterPro"/>
</dbReference>
<keyword evidence="1 2" id="KW-0732">Signal</keyword>
<dbReference type="EMBL" id="KM038180">
    <property type="protein sequence ID" value="AIG55641.1"/>
    <property type="molecule type" value="Genomic_DNA"/>
</dbReference>